<evidence type="ECO:0000313" key="2">
    <source>
        <dbReference type="EMBL" id="PIN20560.1"/>
    </source>
</evidence>
<feature type="region of interest" description="Disordered" evidence="1">
    <location>
        <begin position="482"/>
        <end position="533"/>
    </location>
</feature>
<reference evidence="3" key="1">
    <citation type="journal article" date="2018" name="Gigascience">
        <title>Genome assembly of the Pink Ipe (Handroanthus impetiginosus, Bignoniaceae), a highly valued, ecologically keystone Neotropical timber forest tree.</title>
        <authorList>
            <person name="Silva-Junior O.B."/>
            <person name="Grattapaglia D."/>
            <person name="Novaes E."/>
            <person name="Collevatti R.G."/>
        </authorList>
    </citation>
    <scope>NUCLEOTIDE SEQUENCE [LARGE SCALE GENOMIC DNA]</scope>
    <source>
        <strain evidence="3">cv. UFG-1</strain>
    </source>
</reference>
<sequence length="649" mass="72204">MGLFIGARVHYLYNNRWHHLRPLHKVNPTAVIPGRIHGAEVGSVLFVTRNSTIWTSHGFFAFQRDRSDLPASSVFLLHLLSSRGETVQSCRDPDDNNREVASSELAHNEVVVYDLDENNPDSINVHIVNDPDLGDNPGSALAIPVDKEACEYLIKSSPWIAIVSNIVGHGPSAIIDRYGIPPDYEVVIPGPEDQVMASSDFRVINKMKAKHKALLAKARASGIPVAGSPSAPTPKSPAPDTLAIEATPVTVVANVAELAPQSPQAEVPMGSLEKANASSSIPPRQDKGKEKIASSSADVDKARGKDKSCTKRIRAMELMTLTVRNERGPVPKILRRRALPATSLTCIPKFSLITPKIRKRKKDFGMFIPPTRSLWKRLVEVLRPRMLTLRWHHLRPLHKVNPMAVIPGRIHGEEVGSVLFVTRNSTIWTSHGFFGRLILRRRGEEDDKESTKDIKILLLLKALSTPLKNFVEAISRTKNVKTKKPNAFNNSKKKTISPISTSPPPPTTPPPRPPAKNLSDSLSFKDSPSTKRLRRPKELIKEMSWWRNQVVGERDEEDGEQEKHSTESLRQHSQVFFEVFTGQEYGNEIENPSQEAVWVKKNGECSLLDFKWSFSFLGGIVTAIWRISEPRNGAISSNRGAGPIFLVNF</sequence>
<gene>
    <name evidence="2" type="ORF">CDL12_06753</name>
</gene>
<comment type="caution">
    <text evidence="2">The sequence shown here is derived from an EMBL/GenBank/DDBJ whole genome shotgun (WGS) entry which is preliminary data.</text>
</comment>
<feature type="region of interest" description="Disordered" evidence="1">
    <location>
        <begin position="262"/>
        <end position="308"/>
    </location>
</feature>
<dbReference type="Proteomes" id="UP000231279">
    <property type="component" value="Unassembled WGS sequence"/>
</dbReference>
<feature type="compositionally biased region" description="Polar residues" evidence="1">
    <location>
        <begin position="518"/>
        <end position="527"/>
    </location>
</feature>
<name>A0A2G9HTC8_9LAMI</name>
<feature type="compositionally biased region" description="Pro residues" evidence="1">
    <location>
        <begin position="501"/>
        <end position="514"/>
    </location>
</feature>
<evidence type="ECO:0000256" key="1">
    <source>
        <dbReference type="SAM" id="MobiDB-lite"/>
    </source>
</evidence>
<protein>
    <submittedName>
        <fullName evidence="2">Uncharacterized protein</fullName>
    </submittedName>
</protein>
<accession>A0A2G9HTC8</accession>
<keyword evidence="3" id="KW-1185">Reference proteome</keyword>
<proteinExistence type="predicted"/>
<feature type="compositionally biased region" description="Basic and acidic residues" evidence="1">
    <location>
        <begin position="284"/>
        <end position="308"/>
    </location>
</feature>
<dbReference type="AlphaFoldDB" id="A0A2G9HTC8"/>
<organism evidence="2 3">
    <name type="scientific">Handroanthus impetiginosus</name>
    <dbReference type="NCBI Taxonomy" id="429701"/>
    <lineage>
        <taxon>Eukaryota</taxon>
        <taxon>Viridiplantae</taxon>
        <taxon>Streptophyta</taxon>
        <taxon>Embryophyta</taxon>
        <taxon>Tracheophyta</taxon>
        <taxon>Spermatophyta</taxon>
        <taxon>Magnoliopsida</taxon>
        <taxon>eudicotyledons</taxon>
        <taxon>Gunneridae</taxon>
        <taxon>Pentapetalae</taxon>
        <taxon>asterids</taxon>
        <taxon>lamiids</taxon>
        <taxon>Lamiales</taxon>
        <taxon>Bignoniaceae</taxon>
        <taxon>Crescentiina</taxon>
        <taxon>Tabebuia alliance</taxon>
        <taxon>Handroanthus</taxon>
    </lineage>
</organism>
<dbReference type="EMBL" id="NKXS01001099">
    <property type="protein sequence ID" value="PIN20560.1"/>
    <property type="molecule type" value="Genomic_DNA"/>
</dbReference>
<evidence type="ECO:0000313" key="3">
    <source>
        <dbReference type="Proteomes" id="UP000231279"/>
    </source>
</evidence>